<dbReference type="PANTHER" id="PTHR22916:SF3">
    <property type="entry name" value="UDP-GLCNAC:BETAGAL BETA-1,3-N-ACETYLGLUCOSAMINYLTRANSFERASE-LIKE PROTEIN 1"/>
    <property type="match status" value="1"/>
</dbReference>
<reference evidence="2" key="2">
    <citation type="journal article" date="2015" name="Sci. Rep.">
        <title>Genetic analysis of capsular polysaccharide synthesis gene clusters in 79 capsular types of Klebsiella spp.</title>
        <authorList>
            <person name="Pan Y.J."/>
            <person name="Lin T.L."/>
            <person name="Chen C.T."/>
            <person name="Chen Y.Y."/>
            <person name="Hsieh P.F."/>
            <person name="Hsu C.R."/>
            <person name="Wu M.C."/>
            <person name="Wang J.T."/>
        </authorList>
    </citation>
    <scope>NUCLEOTIDE SEQUENCE</scope>
    <source>
        <strain evidence="2">6258</strain>
    </source>
</reference>
<reference evidence="2" key="1">
    <citation type="submission" date="2014-04" db="EMBL/GenBank/DDBJ databases">
        <authorList>
            <person name="Harrison E."/>
        </authorList>
    </citation>
    <scope>NUCLEOTIDE SEQUENCE</scope>
    <source>
        <strain evidence="2">6258</strain>
    </source>
</reference>
<dbReference type="AlphaFoldDB" id="A0A0P0YR85"/>
<dbReference type="InterPro" id="IPR029044">
    <property type="entry name" value="Nucleotide-diphossugar_trans"/>
</dbReference>
<dbReference type="PANTHER" id="PTHR22916">
    <property type="entry name" value="GLYCOSYLTRANSFERASE"/>
    <property type="match status" value="1"/>
</dbReference>
<dbReference type="EMBL" id="AB924569">
    <property type="protein sequence ID" value="BAT23574.1"/>
    <property type="molecule type" value="Genomic_DNA"/>
</dbReference>
<dbReference type="CDD" id="cd00761">
    <property type="entry name" value="Glyco_tranf_GTA_type"/>
    <property type="match status" value="1"/>
</dbReference>
<name>A0A0P0YR85_9ENTR</name>
<evidence type="ECO:0000313" key="2">
    <source>
        <dbReference type="EMBL" id="BAT23574.1"/>
    </source>
</evidence>
<dbReference type="GO" id="GO:0016758">
    <property type="term" value="F:hexosyltransferase activity"/>
    <property type="evidence" value="ECO:0007669"/>
    <property type="project" value="UniProtKB-ARBA"/>
</dbReference>
<dbReference type="InterPro" id="IPR001173">
    <property type="entry name" value="Glyco_trans_2-like"/>
</dbReference>
<dbReference type="Gene3D" id="3.90.550.10">
    <property type="entry name" value="Spore Coat Polysaccharide Biosynthesis Protein SpsA, Chain A"/>
    <property type="match status" value="1"/>
</dbReference>
<organism evidence="2">
    <name type="scientific">Klebsiella sp. 6258</name>
    <dbReference type="NCBI Taxonomy" id="1497808"/>
    <lineage>
        <taxon>Bacteria</taxon>
        <taxon>Pseudomonadati</taxon>
        <taxon>Pseudomonadota</taxon>
        <taxon>Gammaproteobacteria</taxon>
        <taxon>Enterobacterales</taxon>
        <taxon>Enterobacteriaceae</taxon>
        <taxon>Klebsiella/Raoultella group</taxon>
        <taxon>Klebsiella</taxon>
    </lineage>
</organism>
<dbReference type="SUPFAM" id="SSF53448">
    <property type="entry name" value="Nucleotide-diphospho-sugar transferases"/>
    <property type="match status" value="1"/>
</dbReference>
<protein>
    <submittedName>
        <fullName evidence="2">Glycosyl transferase</fullName>
    </submittedName>
</protein>
<accession>A0A0P0YR85</accession>
<gene>
    <name evidence="2" type="primary">wcuP</name>
</gene>
<feature type="domain" description="Glycosyltransferase 2-like" evidence="1">
    <location>
        <begin position="7"/>
        <end position="144"/>
    </location>
</feature>
<sequence length="280" mass="32265">MKEKLVSVYIPTCNRLEMLKRAIQSVLLQDYKNIEILICDDSSTDGTADYVNELIAEGKDIRYFCTERQSGACAARNMGIFSAKGEFITGLDDDDEFMPDRISSFVSAWDEKYSFLCSDYIDKYADGNEKRFKQRRHKLTLKGLLLENLATNQVFTLTERLQAIGGFDLRARRFQDWDTWIRLCYKYGDFKNLSKPLYIMHHDHAIGSSRVTSSYPANLALLDLKNRNIDKYSSSELYVINYLIKYHAGTSNILEAVKASILAKNIKFLIKDIFKKLGFL</sequence>
<evidence type="ECO:0000259" key="1">
    <source>
        <dbReference type="Pfam" id="PF00535"/>
    </source>
</evidence>
<dbReference type="Pfam" id="PF00535">
    <property type="entry name" value="Glycos_transf_2"/>
    <property type="match status" value="1"/>
</dbReference>
<proteinExistence type="predicted"/>
<keyword evidence="2" id="KW-0808">Transferase</keyword>